<evidence type="ECO:0000256" key="2">
    <source>
        <dbReference type="SAM" id="MobiDB-lite"/>
    </source>
</evidence>
<dbReference type="RefSeq" id="XP_024327360.1">
    <property type="nucleotide sequence ID" value="XM_024465291.1"/>
</dbReference>
<evidence type="ECO:0000313" key="4">
    <source>
        <dbReference type="EMBL" id="OAF62086.1"/>
    </source>
</evidence>
<feature type="compositionally biased region" description="Gly residues" evidence="2">
    <location>
        <begin position="11"/>
        <end position="20"/>
    </location>
</feature>
<dbReference type="GeneID" id="36284705"/>
<dbReference type="InterPro" id="IPR037393">
    <property type="entry name" value="Bud22/SRFB1"/>
</dbReference>
<dbReference type="GO" id="GO:0005634">
    <property type="term" value="C:nucleus"/>
    <property type="evidence" value="ECO:0007669"/>
    <property type="project" value="TreeGrafter"/>
</dbReference>
<feature type="domain" description="Bud22" evidence="3">
    <location>
        <begin position="33"/>
        <end position="471"/>
    </location>
</feature>
<feature type="compositionally biased region" description="Basic and acidic residues" evidence="2">
    <location>
        <begin position="299"/>
        <end position="319"/>
    </location>
</feature>
<feature type="region of interest" description="Disordered" evidence="2">
    <location>
        <begin position="158"/>
        <end position="364"/>
    </location>
</feature>
<feature type="region of interest" description="Disordered" evidence="2">
    <location>
        <begin position="1"/>
        <end position="26"/>
    </location>
</feature>
<feature type="compositionally biased region" description="Basic residues" evidence="2">
    <location>
        <begin position="253"/>
        <end position="262"/>
    </location>
</feature>
<dbReference type="PANTHER" id="PTHR23325:SF1">
    <property type="entry name" value="SERUM RESPONSE FACTOR-BINDING PROTEIN 1"/>
    <property type="match status" value="1"/>
</dbReference>
<feature type="compositionally biased region" description="Basic and acidic residues" evidence="2">
    <location>
        <begin position="168"/>
        <end position="208"/>
    </location>
</feature>
<dbReference type="Proteomes" id="UP000077154">
    <property type="component" value="Unassembled WGS sequence"/>
</dbReference>
<feature type="region of interest" description="Disordered" evidence="2">
    <location>
        <begin position="399"/>
        <end position="444"/>
    </location>
</feature>
<feature type="compositionally biased region" description="Polar residues" evidence="2">
    <location>
        <begin position="415"/>
        <end position="424"/>
    </location>
</feature>
<protein>
    <recommendedName>
        <fullName evidence="3">Bud22 domain-containing protein</fullName>
    </recommendedName>
</protein>
<evidence type="ECO:0000256" key="1">
    <source>
        <dbReference type="ARBA" id="ARBA00023054"/>
    </source>
</evidence>
<dbReference type="GO" id="GO:0030490">
    <property type="term" value="P:maturation of SSU-rRNA"/>
    <property type="evidence" value="ECO:0007669"/>
    <property type="project" value="TreeGrafter"/>
</dbReference>
<feature type="compositionally biased region" description="Acidic residues" evidence="2">
    <location>
        <begin position="238"/>
        <end position="247"/>
    </location>
</feature>
<keyword evidence="1" id="KW-0175">Coiled coil</keyword>
<dbReference type="OrthoDB" id="3364872at2759"/>
<organism evidence="4">
    <name type="scientific">Pseudogymnoascus destructans</name>
    <dbReference type="NCBI Taxonomy" id="655981"/>
    <lineage>
        <taxon>Eukaryota</taxon>
        <taxon>Fungi</taxon>
        <taxon>Dikarya</taxon>
        <taxon>Ascomycota</taxon>
        <taxon>Pezizomycotina</taxon>
        <taxon>Leotiomycetes</taxon>
        <taxon>Thelebolales</taxon>
        <taxon>Thelebolaceae</taxon>
        <taxon>Pseudogymnoascus</taxon>
    </lineage>
</organism>
<proteinExistence type="predicted"/>
<dbReference type="VEuPathDB" id="FungiDB:GMDG_02916"/>
<gene>
    <name evidence="4" type="ORF">VC83_01616</name>
</gene>
<feature type="compositionally biased region" description="Acidic residues" evidence="2">
    <location>
        <begin position="273"/>
        <end position="298"/>
    </location>
</feature>
<dbReference type="EMBL" id="KV441388">
    <property type="protein sequence ID" value="OAF62086.1"/>
    <property type="molecule type" value="Genomic_DNA"/>
</dbReference>
<name>A0A177AJ44_9PEZI</name>
<dbReference type="AlphaFoldDB" id="A0A177AJ44"/>
<dbReference type="InterPro" id="IPR015158">
    <property type="entry name" value="Bud22_dom"/>
</dbReference>
<feature type="compositionally biased region" description="Acidic residues" evidence="2">
    <location>
        <begin position="339"/>
        <end position="350"/>
    </location>
</feature>
<evidence type="ECO:0000259" key="3">
    <source>
        <dbReference type="Pfam" id="PF09073"/>
    </source>
</evidence>
<dbReference type="PANTHER" id="PTHR23325">
    <property type="entry name" value="SERUM RESPONSE FACTOR-BINDING"/>
    <property type="match status" value="1"/>
</dbReference>
<dbReference type="Pfam" id="PF09073">
    <property type="entry name" value="BUD22"/>
    <property type="match status" value="1"/>
</dbReference>
<sequence length="471" mass="51940">MLKRKREGNARGPGGGGAEGMGQRRGEVEEKLVHGKKMLNRALKTAKGFEWQKLVKRITNAKAEDAAGQVVRLERELKVLKDLEMQALADAHVHKTLLKSKTIAESGLLPDYVKPPVRKTGSEEDILAMDNVTARLYNTKPVKENMTHIMTSIYAVTGIPNPANKPKLKGEEAKEPPAKKMKRDDKDAATRRNTEKLVADKKEKKEVEPTWEGFDSGSESDGESIDFSKYEGRLGGSSDDDSSSDSAEELKRPAKPVKRTIKSRGISVSVSGSDDEGEPEEWLESDEEEDSDEDDDDNVIERSHSPPTREKKKQREPPKPLKPGSQFLPTLMGGYWSGSEEEATDVEDEVAPAPRKNRPGQQARRAIWEKKFGKGANHVKNAPPPKEKDVVWDAKLGAVSSEGSGRGRGRAGFTRNRSQVTGENASELGPRKPRGLGKKDDVGVLHPSWQAAKKAKEEKKAAKFEGKKVVF</sequence>
<dbReference type="eggNOG" id="ENOG502S6Z4">
    <property type="taxonomic scope" value="Eukaryota"/>
</dbReference>
<reference evidence="4" key="1">
    <citation type="submission" date="2016-03" db="EMBL/GenBank/DDBJ databases">
        <title>Updated assembly of Pseudogymnoascus destructans, the fungus causing white-nose syndrome of bats.</title>
        <authorList>
            <person name="Palmer J.M."/>
            <person name="Drees K.P."/>
            <person name="Foster J.T."/>
            <person name="Lindner D.L."/>
        </authorList>
    </citation>
    <scope>NUCLEOTIDE SEQUENCE [LARGE SCALE GENOMIC DNA]</scope>
    <source>
        <strain evidence="4">20631-21</strain>
    </source>
</reference>
<accession>A0A177AJ44</accession>
<dbReference type="GO" id="GO:0030686">
    <property type="term" value="C:90S preribosome"/>
    <property type="evidence" value="ECO:0007669"/>
    <property type="project" value="TreeGrafter"/>
</dbReference>